<evidence type="ECO:0000256" key="3">
    <source>
        <dbReference type="ARBA" id="ARBA00023211"/>
    </source>
</evidence>
<comment type="caution">
    <text evidence="5">The sequence shown here is derived from an EMBL/GenBank/DDBJ whole genome shotgun (WGS) entry which is preliminary data.</text>
</comment>
<dbReference type="InterPro" id="IPR023696">
    <property type="entry name" value="Ureohydrolase_dom_sf"/>
</dbReference>
<dbReference type="CDD" id="cd09999">
    <property type="entry name" value="Arginase-like_1"/>
    <property type="match status" value="1"/>
</dbReference>
<dbReference type="Gene3D" id="3.40.800.10">
    <property type="entry name" value="Ureohydrolase domain"/>
    <property type="match status" value="1"/>
</dbReference>
<dbReference type="PANTHER" id="PTHR43782:SF3">
    <property type="entry name" value="ARGINASE"/>
    <property type="match status" value="1"/>
</dbReference>
<keyword evidence="2" id="KW-0378">Hydrolase</keyword>
<dbReference type="InterPro" id="IPR006035">
    <property type="entry name" value="Ureohydrolase"/>
</dbReference>
<dbReference type="PROSITE" id="PS51409">
    <property type="entry name" value="ARGINASE_2"/>
    <property type="match status" value="1"/>
</dbReference>
<dbReference type="Pfam" id="PF00491">
    <property type="entry name" value="Arginase"/>
    <property type="match status" value="1"/>
</dbReference>
<dbReference type="GO" id="GO:0005829">
    <property type="term" value="C:cytosol"/>
    <property type="evidence" value="ECO:0007669"/>
    <property type="project" value="TreeGrafter"/>
</dbReference>
<reference evidence="5" key="1">
    <citation type="submission" date="2023-06" db="EMBL/GenBank/DDBJ databases">
        <title>Genome-scale phylogeny and comparative genomics of the fungal order Sordariales.</title>
        <authorList>
            <consortium name="Lawrence Berkeley National Laboratory"/>
            <person name="Hensen N."/>
            <person name="Bonometti L."/>
            <person name="Westerberg I."/>
            <person name="Brannstrom I.O."/>
            <person name="Guillou S."/>
            <person name="Cros-Aarteil S."/>
            <person name="Calhoun S."/>
            <person name="Haridas S."/>
            <person name="Kuo A."/>
            <person name="Mondo S."/>
            <person name="Pangilinan J."/>
            <person name="Riley R."/>
            <person name="Labutti K."/>
            <person name="Andreopoulos B."/>
            <person name="Lipzen A."/>
            <person name="Chen C."/>
            <person name="Yanf M."/>
            <person name="Daum C."/>
            <person name="Ng V."/>
            <person name="Clum A."/>
            <person name="Steindorff A."/>
            <person name="Ohm R."/>
            <person name="Martin F."/>
            <person name="Silar P."/>
            <person name="Natvig D."/>
            <person name="Lalanne C."/>
            <person name="Gautier V."/>
            <person name="Ament-Velasquez S.L."/>
            <person name="Kruys A."/>
            <person name="Hutchinson M.I."/>
            <person name="Powell A.J."/>
            <person name="Barry K."/>
            <person name="Miller A.N."/>
            <person name="Grigoriev I.V."/>
            <person name="Debuchy R."/>
            <person name="Gladieux P."/>
            <person name="Thoren M.H."/>
            <person name="Johannesson H."/>
        </authorList>
    </citation>
    <scope>NUCLEOTIDE SEQUENCE</scope>
    <source>
        <strain evidence="5">SMH2532-1</strain>
    </source>
</reference>
<dbReference type="GO" id="GO:0030145">
    <property type="term" value="F:manganese ion binding"/>
    <property type="evidence" value="ECO:0007669"/>
    <property type="project" value="TreeGrafter"/>
</dbReference>
<evidence type="ECO:0000313" key="6">
    <source>
        <dbReference type="Proteomes" id="UP001174936"/>
    </source>
</evidence>
<dbReference type="EMBL" id="JAULSV010000007">
    <property type="protein sequence ID" value="KAK0638938.1"/>
    <property type="molecule type" value="Genomic_DNA"/>
</dbReference>
<name>A0AA39XRL2_9PEZI</name>
<gene>
    <name evidence="5" type="ORF">B0T16DRAFT_497131</name>
</gene>
<dbReference type="AlphaFoldDB" id="A0AA39XRL2"/>
<keyword evidence="3" id="KW-0464">Manganese</keyword>
<proteinExistence type="inferred from homology"/>
<dbReference type="PANTHER" id="PTHR43782">
    <property type="entry name" value="ARGINASE"/>
    <property type="match status" value="1"/>
</dbReference>
<evidence type="ECO:0000256" key="1">
    <source>
        <dbReference type="ARBA" id="ARBA00022723"/>
    </source>
</evidence>
<evidence type="ECO:0000256" key="2">
    <source>
        <dbReference type="ARBA" id="ARBA00022801"/>
    </source>
</evidence>
<organism evidence="5 6">
    <name type="scientific">Cercophora newfieldiana</name>
    <dbReference type="NCBI Taxonomy" id="92897"/>
    <lineage>
        <taxon>Eukaryota</taxon>
        <taxon>Fungi</taxon>
        <taxon>Dikarya</taxon>
        <taxon>Ascomycota</taxon>
        <taxon>Pezizomycotina</taxon>
        <taxon>Sordariomycetes</taxon>
        <taxon>Sordariomycetidae</taxon>
        <taxon>Sordariales</taxon>
        <taxon>Lasiosphaeriaceae</taxon>
        <taxon>Cercophora</taxon>
    </lineage>
</organism>
<evidence type="ECO:0008006" key="7">
    <source>
        <dbReference type="Google" id="ProtNLM"/>
    </source>
</evidence>
<dbReference type="Proteomes" id="UP001174936">
    <property type="component" value="Unassembled WGS sequence"/>
</dbReference>
<sequence>MPSISSPPLSSITLISSPYHVGLHKSPSHRSRISEGPAYLIGASASTSSSEGLLPALRSLAPTIPIHMVEIPPVEDDFEGEIGRSFEILRRTSAAVSDARTGGSFPVVVAGNCCSSVGVMSGLSAAFALPAEGESEKEKEIGCIWFDAHDDYNVPDTVVSGYFDSQGIAMMAGESWKALVATIPGFKPVDLKKVVHVGMRDVNELERGRVKGSEMGVVWGGEGVDFVGGLEKELDRRLELGSEVLVHLDLDVLDVSVGKANAFACGGGLSEEDLRGCMRKIVERTVPLAFTVASFDPFCDSEESARRITAAAVDAVKIVVQRLQAKGLLVSSGAQRR</sequence>
<evidence type="ECO:0000256" key="4">
    <source>
        <dbReference type="PROSITE-ProRule" id="PRU00742"/>
    </source>
</evidence>
<dbReference type="GO" id="GO:0005634">
    <property type="term" value="C:nucleus"/>
    <property type="evidence" value="ECO:0007669"/>
    <property type="project" value="TreeGrafter"/>
</dbReference>
<dbReference type="GO" id="GO:0004053">
    <property type="term" value="F:arginase activity"/>
    <property type="evidence" value="ECO:0007669"/>
    <property type="project" value="TreeGrafter"/>
</dbReference>
<evidence type="ECO:0000313" key="5">
    <source>
        <dbReference type="EMBL" id="KAK0638938.1"/>
    </source>
</evidence>
<protein>
    <recommendedName>
        <fullName evidence="7">Arginase</fullName>
    </recommendedName>
</protein>
<keyword evidence="6" id="KW-1185">Reference proteome</keyword>
<accession>A0AA39XRL2</accession>
<dbReference type="SUPFAM" id="SSF52768">
    <property type="entry name" value="Arginase/deacetylase"/>
    <property type="match status" value="1"/>
</dbReference>
<comment type="similarity">
    <text evidence="4">Belongs to the arginase family.</text>
</comment>
<keyword evidence="1" id="KW-0479">Metal-binding</keyword>